<evidence type="ECO:0000313" key="1">
    <source>
        <dbReference type="EMBL" id="GAA5060708.1"/>
    </source>
</evidence>
<dbReference type="EMBL" id="BAABJM010000004">
    <property type="protein sequence ID" value="GAA5060708.1"/>
    <property type="molecule type" value="Genomic_DNA"/>
</dbReference>
<gene>
    <name evidence="1" type="ORF">GCM10023318_42500</name>
</gene>
<evidence type="ECO:0008006" key="3">
    <source>
        <dbReference type="Google" id="ProtNLM"/>
    </source>
</evidence>
<comment type="caution">
    <text evidence="1">The sequence shown here is derived from an EMBL/GenBank/DDBJ whole genome shotgun (WGS) entry which is preliminary data.</text>
</comment>
<accession>A0ABP9KNP7</accession>
<name>A0ABP9KNP7_9NOCA</name>
<dbReference type="RefSeq" id="WP_345497320.1">
    <property type="nucleotide sequence ID" value="NZ_BAABJM010000004.1"/>
</dbReference>
<dbReference type="SUPFAM" id="SSF52777">
    <property type="entry name" value="CoA-dependent acyltransferases"/>
    <property type="match status" value="1"/>
</dbReference>
<dbReference type="Proteomes" id="UP001500603">
    <property type="component" value="Unassembled WGS sequence"/>
</dbReference>
<keyword evidence="2" id="KW-1185">Reference proteome</keyword>
<reference evidence="2" key="1">
    <citation type="journal article" date="2019" name="Int. J. Syst. Evol. Microbiol.">
        <title>The Global Catalogue of Microorganisms (GCM) 10K type strain sequencing project: providing services to taxonomists for standard genome sequencing and annotation.</title>
        <authorList>
            <consortium name="The Broad Institute Genomics Platform"/>
            <consortium name="The Broad Institute Genome Sequencing Center for Infectious Disease"/>
            <person name="Wu L."/>
            <person name="Ma J."/>
        </authorList>
    </citation>
    <scope>NUCLEOTIDE SEQUENCE [LARGE SCALE GENOMIC DNA]</scope>
    <source>
        <strain evidence="2">JCM 18298</strain>
    </source>
</reference>
<evidence type="ECO:0000313" key="2">
    <source>
        <dbReference type="Proteomes" id="UP001500603"/>
    </source>
</evidence>
<organism evidence="1 2">
    <name type="scientific">Nocardia callitridis</name>
    <dbReference type="NCBI Taxonomy" id="648753"/>
    <lineage>
        <taxon>Bacteria</taxon>
        <taxon>Bacillati</taxon>
        <taxon>Actinomycetota</taxon>
        <taxon>Actinomycetes</taxon>
        <taxon>Mycobacteriales</taxon>
        <taxon>Nocardiaceae</taxon>
        <taxon>Nocardia</taxon>
    </lineage>
</organism>
<protein>
    <recommendedName>
        <fullName evidence="3">Diacylglycerol O-acyltransferase</fullName>
    </recommendedName>
</protein>
<sequence>MTDRLDDIDCVSARGHAALGGTLAIQAVWHYDRAVDTATLTRFHAALCAGKLARTVAHSIIPAAGDRWSARTRFAPLRTTTTPLPAADLEAWILEQARAPLQTFGGPTWRLSSANFDDGRSAVSLLVSHTVTDGGALCAAIAAAVADERVQLRFPSDEYGPFRLVCSDIRATARRGTRLWLAAILAVRLLLHAPRRRTARHDVEPDRGAGVPTIAATIPAPQWHEAAQTRNGTAATLAVAVLASIATEIGRVNEHDRVEMMMPVATRAADDARANALTSIDFEIARTDELSTDLSALRAAIKAKLTAAGAGANAVPPLIPVAVALPRSLHGMLARQVAADPVRTVCSYLGELDPQVLRIDGAPATAIMLGLVDQSLDSRRVLAERGGTLYALFNASVGSITLRINGFQAPALTDTDQLADVVSRVLARYGLSATFW</sequence>
<proteinExistence type="predicted"/>